<sequence>MTGNDRMTLKKVISGTNLEQAKSHNRRVVIEAIRTNGALSRAAIARLTALSSQTISNIVEELEAAGLLRPEATLKGARGQPAVPYSINPDGGYSIGLQLDHQLAVGVVTDLSGAMRARIERNVDQPTPTEAMPLLAAISSDLIATSRLERQRLLGIGMAMPGPFGVEGMTSVGPTALPGWQDFPVAEELEQLTGIAVTVENDATAAAIGERLYGVARKLGSFVYLFIGTGLGAGLFLDGHLYKGSRHNAGEIGHVIVRPGGLPCDCGKRGCLERYVSLRAAYDRLGLADPDHASPDLLEQLLASGDSRFEAWLADAIEPLRQAIDILEMALDPETVVLGGFMPLPVIEALASRLEPLHLSVSSTSARTTPRVMVGAAGKDTSVLGAAALPIFSETNPQFDVLQKPVG</sequence>
<dbReference type="InterPro" id="IPR036388">
    <property type="entry name" value="WH-like_DNA-bd_sf"/>
</dbReference>
<evidence type="ECO:0000259" key="3">
    <source>
        <dbReference type="Pfam" id="PF12802"/>
    </source>
</evidence>
<evidence type="ECO:0000313" key="4">
    <source>
        <dbReference type="EMBL" id="CDX59833.1"/>
    </source>
</evidence>
<dbReference type="GO" id="GO:0003700">
    <property type="term" value="F:DNA-binding transcription factor activity"/>
    <property type="evidence" value="ECO:0007669"/>
    <property type="project" value="InterPro"/>
</dbReference>
<evidence type="ECO:0000256" key="1">
    <source>
        <dbReference type="ARBA" id="ARBA00006479"/>
    </source>
</evidence>
<dbReference type="InterPro" id="IPR049874">
    <property type="entry name" value="ROK_cs"/>
</dbReference>
<keyword evidence="2" id="KW-1133">Transmembrane helix</keyword>
<evidence type="ECO:0000256" key="2">
    <source>
        <dbReference type="SAM" id="Phobius"/>
    </source>
</evidence>
<protein>
    <submittedName>
        <fullName evidence="4">ROK family protein</fullName>
    </submittedName>
</protein>
<accession>A0A090G980</accession>
<dbReference type="Pfam" id="PF00480">
    <property type="entry name" value="ROK"/>
    <property type="match status" value="1"/>
</dbReference>
<dbReference type="Pfam" id="PF12802">
    <property type="entry name" value="MarR_2"/>
    <property type="match status" value="1"/>
</dbReference>
<feature type="transmembrane region" description="Helical" evidence="2">
    <location>
        <begin position="219"/>
        <end position="237"/>
    </location>
</feature>
<dbReference type="PANTHER" id="PTHR18964">
    <property type="entry name" value="ROK (REPRESSOR, ORF, KINASE) FAMILY"/>
    <property type="match status" value="1"/>
</dbReference>
<reference evidence="4 5" key="1">
    <citation type="submission" date="2014-08" db="EMBL/GenBank/DDBJ databases">
        <authorList>
            <person name="Moulin Lionel"/>
        </authorList>
    </citation>
    <scope>NUCLEOTIDE SEQUENCE [LARGE SCALE GENOMIC DNA]</scope>
</reference>
<comment type="similarity">
    <text evidence="1">Belongs to the ROK (NagC/XylR) family.</text>
</comment>
<name>A0A090G980_MESPL</name>
<feature type="domain" description="HTH marR-type" evidence="3">
    <location>
        <begin position="29"/>
        <end position="78"/>
    </location>
</feature>
<gene>
    <name evidence="4" type="ORF">MPL3365_30875</name>
</gene>
<keyword evidence="2" id="KW-0472">Membrane</keyword>
<dbReference type="InterPro" id="IPR000835">
    <property type="entry name" value="HTH_MarR-typ"/>
</dbReference>
<dbReference type="Gene3D" id="1.10.10.10">
    <property type="entry name" value="Winged helix-like DNA-binding domain superfamily/Winged helix DNA-binding domain"/>
    <property type="match status" value="1"/>
</dbReference>
<dbReference type="InterPro" id="IPR043129">
    <property type="entry name" value="ATPase_NBD"/>
</dbReference>
<dbReference type="PANTHER" id="PTHR18964:SF149">
    <property type="entry name" value="BIFUNCTIONAL UDP-N-ACETYLGLUCOSAMINE 2-EPIMERASE_N-ACETYLMANNOSAMINE KINASE"/>
    <property type="match status" value="1"/>
</dbReference>
<dbReference type="SUPFAM" id="SSF53067">
    <property type="entry name" value="Actin-like ATPase domain"/>
    <property type="match status" value="1"/>
</dbReference>
<dbReference type="InterPro" id="IPR000600">
    <property type="entry name" value="ROK"/>
</dbReference>
<dbReference type="SUPFAM" id="SSF46785">
    <property type="entry name" value="Winged helix' DNA-binding domain"/>
    <property type="match status" value="1"/>
</dbReference>
<dbReference type="InterPro" id="IPR036390">
    <property type="entry name" value="WH_DNA-bd_sf"/>
</dbReference>
<evidence type="ECO:0000313" key="5">
    <source>
        <dbReference type="Proteomes" id="UP000046122"/>
    </source>
</evidence>
<dbReference type="Gene3D" id="3.30.420.40">
    <property type="match status" value="2"/>
</dbReference>
<proteinExistence type="inferred from homology"/>
<dbReference type="PROSITE" id="PS01125">
    <property type="entry name" value="ROK"/>
    <property type="match status" value="1"/>
</dbReference>
<dbReference type="Proteomes" id="UP000046122">
    <property type="component" value="Unassembled WGS sequence"/>
</dbReference>
<keyword evidence="2" id="KW-0812">Transmembrane</keyword>
<organism evidence="4 5">
    <name type="scientific">Mesorhizobium plurifarium</name>
    <dbReference type="NCBI Taxonomy" id="69974"/>
    <lineage>
        <taxon>Bacteria</taxon>
        <taxon>Pseudomonadati</taxon>
        <taxon>Pseudomonadota</taxon>
        <taxon>Alphaproteobacteria</taxon>
        <taxon>Hyphomicrobiales</taxon>
        <taxon>Phyllobacteriaceae</taxon>
        <taxon>Mesorhizobium</taxon>
    </lineage>
</organism>
<dbReference type="EMBL" id="CCNE01000023">
    <property type="protein sequence ID" value="CDX59833.1"/>
    <property type="molecule type" value="Genomic_DNA"/>
</dbReference>
<dbReference type="AlphaFoldDB" id="A0A090G980"/>